<feature type="region of interest" description="Disordered" evidence="1">
    <location>
        <begin position="359"/>
        <end position="404"/>
    </location>
</feature>
<dbReference type="GO" id="GO:0055080">
    <property type="term" value="P:monoatomic cation homeostasis"/>
    <property type="evidence" value="ECO:0007669"/>
    <property type="project" value="TreeGrafter"/>
</dbReference>
<keyword evidence="4" id="KW-1185">Reference proteome</keyword>
<feature type="compositionally biased region" description="Basic and acidic residues" evidence="1">
    <location>
        <begin position="192"/>
        <end position="205"/>
    </location>
</feature>
<evidence type="ECO:0000259" key="2">
    <source>
        <dbReference type="Pfam" id="PF20262"/>
    </source>
</evidence>
<feature type="compositionally biased region" description="Basic and acidic residues" evidence="1">
    <location>
        <begin position="364"/>
        <end position="404"/>
    </location>
</feature>
<evidence type="ECO:0000313" key="4">
    <source>
        <dbReference type="Proteomes" id="UP000789739"/>
    </source>
</evidence>
<dbReference type="OrthoDB" id="5584001at2759"/>
<organism evidence="3 4">
    <name type="scientific">Paraglomus brasilianum</name>
    <dbReference type="NCBI Taxonomy" id="144538"/>
    <lineage>
        <taxon>Eukaryota</taxon>
        <taxon>Fungi</taxon>
        <taxon>Fungi incertae sedis</taxon>
        <taxon>Mucoromycota</taxon>
        <taxon>Glomeromycotina</taxon>
        <taxon>Glomeromycetes</taxon>
        <taxon>Paraglomerales</taxon>
        <taxon>Paraglomeraceae</taxon>
        <taxon>Paraglomus</taxon>
    </lineage>
</organism>
<dbReference type="PANTHER" id="PTHR31781">
    <property type="entry name" value="UNC80"/>
    <property type="match status" value="1"/>
</dbReference>
<gene>
    <name evidence="3" type="ORF">PBRASI_LOCUS3212</name>
</gene>
<feature type="region of interest" description="Disordered" evidence="1">
    <location>
        <begin position="1120"/>
        <end position="1140"/>
    </location>
</feature>
<feature type="region of interest" description="Disordered" evidence="1">
    <location>
        <begin position="1773"/>
        <end position="1804"/>
    </location>
</feature>
<feature type="domain" description="Protein UNC80 C-terminal" evidence="2">
    <location>
        <begin position="892"/>
        <end position="1013"/>
    </location>
</feature>
<feature type="compositionally biased region" description="Polar residues" evidence="1">
    <location>
        <begin position="1194"/>
        <end position="1209"/>
    </location>
</feature>
<feature type="region of interest" description="Disordered" evidence="1">
    <location>
        <begin position="178"/>
        <end position="205"/>
    </location>
</feature>
<evidence type="ECO:0000313" key="3">
    <source>
        <dbReference type="EMBL" id="CAG8512982.1"/>
    </source>
</evidence>
<dbReference type="Proteomes" id="UP000789739">
    <property type="component" value="Unassembled WGS sequence"/>
</dbReference>
<evidence type="ECO:0000256" key="1">
    <source>
        <dbReference type="SAM" id="MobiDB-lite"/>
    </source>
</evidence>
<dbReference type="PANTHER" id="PTHR31781:SF1">
    <property type="entry name" value="PROTEIN UNC-80 HOMOLOG"/>
    <property type="match status" value="1"/>
</dbReference>
<name>A0A9N8ZZN7_9GLOM</name>
<feature type="compositionally biased region" description="Basic and acidic residues" evidence="1">
    <location>
        <begin position="1125"/>
        <end position="1137"/>
    </location>
</feature>
<dbReference type="InterPro" id="IPR046460">
    <property type="entry name" value="UNC80_C"/>
</dbReference>
<feature type="region of interest" description="Disordered" evidence="1">
    <location>
        <begin position="2051"/>
        <end position="2111"/>
    </location>
</feature>
<dbReference type="Pfam" id="PF20262">
    <property type="entry name" value="UNC80_C"/>
    <property type="match status" value="2"/>
</dbReference>
<feature type="compositionally biased region" description="Polar residues" evidence="1">
    <location>
        <begin position="1774"/>
        <end position="1800"/>
    </location>
</feature>
<sequence length="2271" mass="256329">MILNFMNRLAAGTLVSIDPDEMSIGNARVQIHKYDSLARCVFLEGLVKCCLVKDGKLRRYVMGNLIEKYWVTPDPTMKSLYEHVIQLFAHASFGILTDLSSFSLPSTPSIPHILSPTNTTAPSLPPSHSLAYLILKTLHNNISPKTLKDTSAHVVRSLVSVAVCVLAVYPPENTSYINSKTTNNDMGMDNYSNKRDDKEKEDKKEESTVVISMAKKYVEGLWMSGWQHEVIMLVKEAIEQDTLERIVFMYNHLAFGINESIGTELVKETISDLFAKLLRVSPMPSVVSHLSKLLLSLSTKYRPSFYKPILACVASDSEERVSEYLHLIVTLRRYMTAIELWMQDKEFLCIVLLSDVGSGKSGNRGKDKDVKKETGSEKQNRDSENAKGKQEANEKDGDGDKLNSKDDLSWGSTTLGQCVIAMEFAWAVRELRIQSQSQYGRARGQLEMAIKFLCDLERKLAIFITAKEKHVQIPIPLRLILCTLFLDLRLLCRQASRPGWLTRIINWLIYSSPGTVTFREIFVSKRESNRFPADVELQHISDQLDEVEMILTRIRVVYATVDDLCLNEDKRDEMSDYLAVPTIVAFSSPSNPSIPLSPYNEMRRRSMLAPSSTMTDSSDTNVSSSYRMPGSSSIFTSLSSSEYSQMAPYLWNRFLNDRNHKSFELASFLFVQCGEKAPDIVSELIKNDLYSSNPLPRTVALLNLSSFFAHRHTILSPPFLSPSSRRRLIRFQVPQIPFIPTDIGSSDTILYDSARTSEVKSGNALPAEVRKRIQDLGWEEQDEKEHERWKRVVTPLSLLPTFYLEDVERQEENENGGGTEVGIMGMSKNSYGEYENNGGNKLSYAEGKIKVNRNRPLVDRDNKRHSTNSNNAIQPTFNKKRAVTLPLLSLFSLSLVDLLDDTHGGVYALSKEVILYFLRDDPSLFLRLYFSELGLSSFSSQKALLTKLRNLLSMQHVFPPGFSHTLFNHLAGILKWYARDNKSGGFRLMCYIMPVLADLVPTVNDMTVRDFRKNKIEHILLNNGSIWFSDGSPAEMFPRNPVEMDVSGIVSGNEDGTVNTGFELLGIDKRIFSIYMLRIGHILFMNNFLISFSKEAYSFKKWIEEYKELDVSEEFGSGVRGKTKAGVEDEKEEKNENEMYLPDLKRRSGWTSRSKLDLSSRNGERDVGNEKRLGSNFWDDGNAKEYEKRKDRSGINSFNETNASNGYTSNAKSRTDLVHLSALRARAWNNLIYSLIKSLNRNYNDRAELTLFLSGVNKILLQHSTDYGIVSQSLVLYLNAALHFDRLFDNNRGYAIFIPAVFKVYCESETSQAIRAAITYAWSRFYKFHEESFVFQSLGCLTPLILRAYSKSRVLGEWMSQSLFELLKSLSSTKRLPDSLGIQDDLYYLPPTLTTLPMLHFPISPSVLLSNPLVRKAAITAANASKLKPELLGLTEEKYFFLDDLFRLFMTIIAYDTGSVRAEQFVMLLRGMLGDLIRESNTLAILVEEGVAALCEVFLKFAKSGKGVGVGSGGTGNMTTSFDYKISEPYVYGKQWPQNDRVTIKLNFLHLVRVYSRHGGRLSDASHSKLSNIIRLMLKDYANAKVLISTGFIAEYIKDVIVESLSSFSDSINPSATISPVLTTPLTAYSLSRPIDEGRKSTLILLRNIAPLFRQYYKSIDFSGVLDGLTAIIKFGNGMLVRGDEIASIIKEKFVIVGLSAALKGDWDDDDARDLRIYQTRFIDSLVKVFVALMVYTDLDMMSDLKKYPPSARIIERVIIPIIMEYKDKEVNERTPNATGSSGTFRGANASGSNTSNTFMLNPPRLPRINPQQKYISNWLSLIDYIIRSCTSQSITRSKTSAFNFLNSSSTTVDQINSDIETDEKIETKQEKGDKMDDISIKSDSRLSRLMSVKDNTPNTRISVAQFIISFTALKIALIRGEKWITKVPGMWLQISQFIRKTLGPASGIAGGVYKYGQWSRGSTPNTSTHNLATTSVDDNQLHSFTPASAFDFATWTLLELLVSYRLPLNLYLRTFIHQKINGGGGTSSGNWSRHGNEGEGITNMSFTSASGSQFTGNKRQKWRSWGGPPAINTSSEDGIGNELRFGSRNGSETNLSDIGRTREFNNNDGNSFTNSRSKIALDTTNPDYVVHMYMGYGMPEGINHLTDSQNKQELRQWKLKDALDKLEAERKVVVEGFSNVFWSLKVEFQQDSIGAVPGMLKSSSDDIVALRENEKLENLMRRQIVDFEVGNFMCQQIVDFGVENLMRRQIVDFEVERFWSREFNASTSRF</sequence>
<comment type="caution">
    <text evidence="3">The sequence shown here is derived from an EMBL/GenBank/DDBJ whole genome shotgun (WGS) entry which is preliminary data.</text>
</comment>
<dbReference type="GO" id="GO:0034703">
    <property type="term" value="C:cation channel complex"/>
    <property type="evidence" value="ECO:0007669"/>
    <property type="project" value="TreeGrafter"/>
</dbReference>
<proteinExistence type="predicted"/>
<feature type="region of interest" description="Disordered" evidence="1">
    <location>
        <begin position="1188"/>
        <end position="1209"/>
    </location>
</feature>
<dbReference type="GO" id="GO:0005261">
    <property type="term" value="F:monoatomic cation channel activity"/>
    <property type="evidence" value="ECO:0007669"/>
    <property type="project" value="TreeGrafter"/>
</dbReference>
<accession>A0A9N8ZZN7</accession>
<protein>
    <submittedName>
        <fullName evidence="3">2272_t:CDS:1</fullName>
    </submittedName>
</protein>
<reference evidence="3" key="1">
    <citation type="submission" date="2021-06" db="EMBL/GenBank/DDBJ databases">
        <authorList>
            <person name="Kallberg Y."/>
            <person name="Tangrot J."/>
            <person name="Rosling A."/>
        </authorList>
    </citation>
    <scope>NUCLEOTIDE SEQUENCE</scope>
    <source>
        <strain evidence="3">BR232B</strain>
    </source>
</reference>
<dbReference type="EMBL" id="CAJVPI010000282">
    <property type="protein sequence ID" value="CAG8512982.1"/>
    <property type="molecule type" value="Genomic_DNA"/>
</dbReference>
<feature type="domain" description="Protein UNC80 C-terminal" evidence="2">
    <location>
        <begin position="1215"/>
        <end position="1382"/>
    </location>
</feature>